<dbReference type="AlphaFoldDB" id="A0A918X8H0"/>
<evidence type="ECO:0000313" key="2">
    <source>
        <dbReference type="EMBL" id="GHD18294.1"/>
    </source>
</evidence>
<name>A0A918X8H0_9ACTN</name>
<dbReference type="Proteomes" id="UP000638353">
    <property type="component" value="Unassembled WGS sequence"/>
</dbReference>
<proteinExistence type="predicted"/>
<gene>
    <name evidence="2" type="ORF">GCM10010334_80990</name>
</gene>
<evidence type="ECO:0000313" key="3">
    <source>
        <dbReference type="Proteomes" id="UP000638353"/>
    </source>
</evidence>
<feature type="compositionally biased region" description="Polar residues" evidence="1">
    <location>
        <begin position="1"/>
        <end position="13"/>
    </location>
</feature>
<dbReference type="EMBL" id="BMVC01000029">
    <property type="protein sequence ID" value="GHD18294.1"/>
    <property type="molecule type" value="Genomic_DNA"/>
</dbReference>
<protein>
    <submittedName>
        <fullName evidence="2">Uncharacterized protein</fullName>
    </submittedName>
</protein>
<feature type="region of interest" description="Disordered" evidence="1">
    <location>
        <begin position="1"/>
        <end position="23"/>
    </location>
</feature>
<accession>A0A918X8H0</accession>
<evidence type="ECO:0000256" key="1">
    <source>
        <dbReference type="SAM" id="MobiDB-lite"/>
    </source>
</evidence>
<reference evidence="2" key="1">
    <citation type="journal article" date="2014" name="Int. J. Syst. Evol. Microbiol.">
        <title>Complete genome sequence of Corynebacterium casei LMG S-19264T (=DSM 44701T), isolated from a smear-ripened cheese.</title>
        <authorList>
            <consortium name="US DOE Joint Genome Institute (JGI-PGF)"/>
            <person name="Walter F."/>
            <person name="Albersmeier A."/>
            <person name="Kalinowski J."/>
            <person name="Ruckert C."/>
        </authorList>
    </citation>
    <scope>NUCLEOTIDE SEQUENCE</scope>
    <source>
        <strain evidence="2">JCM 4637</strain>
    </source>
</reference>
<comment type="caution">
    <text evidence="2">The sequence shown here is derived from an EMBL/GenBank/DDBJ whole genome shotgun (WGS) entry which is preliminary data.</text>
</comment>
<reference evidence="2" key="2">
    <citation type="submission" date="2020-09" db="EMBL/GenBank/DDBJ databases">
        <authorList>
            <person name="Sun Q."/>
            <person name="Ohkuma M."/>
        </authorList>
    </citation>
    <scope>NUCLEOTIDE SEQUENCE</scope>
    <source>
        <strain evidence="2">JCM 4637</strain>
    </source>
</reference>
<sequence>MAENGSAWNSTDRQAVAARSRHPRSLLTGGLQAVLPDTLDGIGEASDVAAAVVFLAGPKG</sequence>
<organism evidence="2 3">
    <name type="scientific">Streptomyces finlayi</name>
    <dbReference type="NCBI Taxonomy" id="67296"/>
    <lineage>
        <taxon>Bacteria</taxon>
        <taxon>Bacillati</taxon>
        <taxon>Actinomycetota</taxon>
        <taxon>Actinomycetes</taxon>
        <taxon>Kitasatosporales</taxon>
        <taxon>Streptomycetaceae</taxon>
        <taxon>Streptomyces</taxon>
    </lineage>
</organism>